<dbReference type="Proteomes" id="UP000050790">
    <property type="component" value="Unassembled WGS sequence"/>
</dbReference>
<evidence type="ECO:0000313" key="2">
    <source>
        <dbReference type="Proteomes" id="UP000050790"/>
    </source>
</evidence>
<organism evidence="2 3">
    <name type="scientific">Schistosoma margrebowiei</name>
    <dbReference type="NCBI Taxonomy" id="48269"/>
    <lineage>
        <taxon>Eukaryota</taxon>
        <taxon>Metazoa</taxon>
        <taxon>Spiralia</taxon>
        <taxon>Lophotrochozoa</taxon>
        <taxon>Platyhelminthes</taxon>
        <taxon>Trematoda</taxon>
        <taxon>Digenea</taxon>
        <taxon>Strigeidida</taxon>
        <taxon>Schistosomatoidea</taxon>
        <taxon>Schistosomatidae</taxon>
        <taxon>Schistosoma</taxon>
    </lineage>
</organism>
<feature type="domain" description="Ubiquitin-like" evidence="1">
    <location>
        <begin position="6"/>
        <end position="77"/>
    </location>
</feature>
<dbReference type="Gene3D" id="1.20.58.120">
    <property type="entry name" value="BAG domain"/>
    <property type="match status" value="1"/>
</dbReference>
<dbReference type="AlphaFoldDB" id="A0AA84ZLP6"/>
<dbReference type="SUPFAM" id="SSF63491">
    <property type="entry name" value="BAG domain"/>
    <property type="match status" value="1"/>
</dbReference>
<evidence type="ECO:0000313" key="3">
    <source>
        <dbReference type="WBParaSite" id="SMRG1_37130.1"/>
    </source>
</evidence>
<dbReference type="Pfam" id="PF00240">
    <property type="entry name" value="ubiquitin"/>
    <property type="match status" value="1"/>
</dbReference>
<dbReference type="PROSITE" id="PS50053">
    <property type="entry name" value="UBIQUITIN_2"/>
    <property type="match status" value="1"/>
</dbReference>
<protein>
    <recommendedName>
        <fullName evidence="1">Ubiquitin-like domain-containing protein</fullName>
    </recommendedName>
</protein>
<dbReference type="GO" id="GO:0051087">
    <property type="term" value="F:protein-folding chaperone binding"/>
    <property type="evidence" value="ECO:0007669"/>
    <property type="project" value="InterPro"/>
</dbReference>
<dbReference type="InterPro" id="IPR029071">
    <property type="entry name" value="Ubiquitin-like_domsf"/>
</dbReference>
<name>A0AA84ZLP6_9TREM</name>
<dbReference type="Gene3D" id="3.10.20.90">
    <property type="entry name" value="Phosphatidylinositol 3-kinase Catalytic Subunit, Chain A, domain 1"/>
    <property type="match status" value="1"/>
</dbReference>
<dbReference type="SUPFAM" id="SSF54236">
    <property type="entry name" value="Ubiquitin-like"/>
    <property type="match status" value="1"/>
</dbReference>
<accession>A0AA84ZLP6</accession>
<dbReference type="InterPro" id="IPR000626">
    <property type="entry name" value="Ubiquitin-like_dom"/>
</dbReference>
<sequence>MSDPGHSVNVIFGGQKYLVPLPLNSDATLLDLMKSIDSILHIPFDKQRIIYKGRSLTDPDALISSSGLTPGSRVMILGSVDKLNPDEAVKLVKAKDTSDAVDLQLKDLSNKLDTILSQSNSDSLEVTAHVKSTIDIMEQCMRTLELLDSVRLPYNCESERACRKRLVDTIQNNIYKRTILFSIRFSSDFTLTNCNIMCIYEFSCSCGEIYIWRTTRQLNQRVYEHLFSWFGKVNAKTMRSSVLSHLIDSG</sequence>
<reference evidence="3" key="1">
    <citation type="submission" date="2023-11" db="UniProtKB">
        <authorList>
            <consortium name="WormBaseParasite"/>
        </authorList>
    </citation>
    <scope>IDENTIFICATION</scope>
</reference>
<dbReference type="WBParaSite" id="SMRG1_37130.1">
    <property type="protein sequence ID" value="SMRG1_37130.1"/>
    <property type="gene ID" value="SMRG1_37130"/>
</dbReference>
<evidence type="ECO:0000259" key="1">
    <source>
        <dbReference type="PROSITE" id="PS50053"/>
    </source>
</evidence>
<dbReference type="CDD" id="cd01812">
    <property type="entry name" value="Ubl_BAG1"/>
    <property type="match status" value="1"/>
</dbReference>
<proteinExistence type="predicted"/>
<dbReference type="InterPro" id="IPR036533">
    <property type="entry name" value="BAG_dom_sf"/>
</dbReference>